<evidence type="ECO:0000256" key="3">
    <source>
        <dbReference type="ARBA" id="ARBA00022741"/>
    </source>
</evidence>
<evidence type="ECO:0000256" key="7">
    <source>
        <dbReference type="PROSITE-ProRule" id="PRU00283"/>
    </source>
</evidence>
<keyword evidence="3 7" id="KW-0547">Nucleotide-binding</keyword>
<dbReference type="GO" id="GO:0008017">
    <property type="term" value="F:microtubule binding"/>
    <property type="evidence" value="ECO:0007669"/>
    <property type="project" value="InterPro"/>
</dbReference>
<dbReference type="GO" id="GO:1901987">
    <property type="term" value="P:regulation of cell cycle phase transition"/>
    <property type="evidence" value="ECO:0007669"/>
    <property type="project" value="UniProtKB-ARBA"/>
</dbReference>
<dbReference type="FunFam" id="3.40.850.10:FF:000026">
    <property type="entry name" value="Centromere-associated protein E"/>
    <property type="match status" value="1"/>
</dbReference>
<dbReference type="SMART" id="SM00129">
    <property type="entry name" value="KISc"/>
    <property type="match status" value="1"/>
</dbReference>
<dbReference type="OrthoDB" id="3176171at2759"/>
<feature type="binding site" evidence="7">
    <location>
        <begin position="78"/>
        <end position="85"/>
    </location>
    <ligand>
        <name>ATP</name>
        <dbReference type="ChEBI" id="CHEBI:30616"/>
    </ligand>
</feature>
<gene>
    <name evidence="11" type="ORF">FCM35_KLT16586</name>
</gene>
<accession>A0A833R6G7</accession>
<dbReference type="Gene3D" id="3.40.850.10">
    <property type="entry name" value="Kinesin motor domain"/>
    <property type="match status" value="1"/>
</dbReference>
<evidence type="ECO:0000256" key="2">
    <source>
        <dbReference type="ARBA" id="ARBA00022701"/>
    </source>
</evidence>
<feature type="region of interest" description="Disordered" evidence="9">
    <location>
        <begin position="428"/>
        <end position="459"/>
    </location>
</feature>
<dbReference type="PROSITE" id="PS50067">
    <property type="entry name" value="KINESIN_MOTOR_2"/>
    <property type="match status" value="1"/>
</dbReference>
<evidence type="ECO:0000256" key="1">
    <source>
        <dbReference type="ARBA" id="ARBA00007310"/>
    </source>
</evidence>
<dbReference type="InterPro" id="IPR001752">
    <property type="entry name" value="Kinesin_motor_dom"/>
</dbReference>
<dbReference type="GO" id="GO:0000226">
    <property type="term" value="P:microtubule cytoskeleton organization"/>
    <property type="evidence" value="ECO:0007669"/>
    <property type="project" value="UniProtKB-ARBA"/>
</dbReference>
<feature type="domain" description="Kinesin motor" evidence="10">
    <location>
        <begin position="3"/>
        <end position="326"/>
    </location>
</feature>
<evidence type="ECO:0000313" key="11">
    <source>
        <dbReference type="EMBL" id="KAF3339115.1"/>
    </source>
</evidence>
<dbReference type="InterPro" id="IPR036961">
    <property type="entry name" value="Kinesin_motor_dom_sf"/>
</dbReference>
<feature type="coiled-coil region" evidence="8">
    <location>
        <begin position="725"/>
        <end position="763"/>
    </location>
</feature>
<dbReference type="GO" id="GO:0043515">
    <property type="term" value="F:kinetochore binding"/>
    <property type="evidence" value="ECO:0007669"/>
    <property type="project" value="UniProtKB-ARBA"/>
</dbReference>
<feature type="coiled-coil region" evidence="8">
    <location>
        <begin position="1158"/>
        <end position="1192"/>
    </location>
</feature>
<evidence type="ECO:0000256" key="8">
    <source>
        <dbReference type="SAM" id="Coils"/>
    </source>
</evidence>
<dbReference type="PROSITE" id="PS00411">
    <property type="entry name" value="KINESIN_MOTOR_1"/>
    <property type="match status" value="1"/>
</dbReference>
<comment type="caution">
    <text evidence="11">The sequence shown here is derived from an EMBL/GenBank/DDBJ whole genome shotgun (WGS) entry which is preliminary data.</text>
</comment>
<feature type="region of interest" description="Disordered" evidence="9">
    <location>
        <begin position="513"/>
        <end position="535"/>
    </location>
</feature>
<feature type="coiled-coil region" evidence="8">
    <location>
        <begin position="545"/>
        <end position="611"/>
    </location>
</feature>
<feature type="coiled-coil region" evidence="8">
    <location>
        <begin position="793"/>
        <end position="1128"/>
    </location>
</feature>
<protein>
    <submittedName>
        <fullName evidence="11">Centromere-associated protein E</fullName>
    </submittedName>
</protein>
<feature type="coiled-coil region" evidence="8">
    <location>
        <begin position="342"/>
        <end position="410"/>
    </location>
</feature>
<dbReference type="Proteomes" id="UP000623129">
    <property type="component" value="Unassembled WGS sequence"/>
</dbReference>
<evidence type="ECO:0000256" key="9">
    <source>
        <dbReference type="SAM" id="MobiDB-lite"/>
    </source>
</evidence>
<evidence type="ECO:0000313" key="12">
    <source>
        <dbReference type="Proteomes" id="UP000623129"/>
    </source>
</evidence>
<keyword evidence="5 8" id="KW-0175">Coiled coil</keyword>
<keyword evidence="4 7" id="KW-0067">ATP-binding</keyword>
<dbReference type="GO" id="GO:0000779">
    <property type="term" value="C:condensed chromosome, centromeric region"/>
    <property type="evidence" value="ECO:0007669"/>
    <property type="project" value="UniProtKB-ARBA"/>
</dbReference>
<dbReference type="GO" id="GO:0008608">
    <property type="term" value="P:attachment of spindle microtubules to kinetochore"/>
    <property type="evidence" value="ECO:0007669"/>
    <property type="project" value="UniProtKB-ARBA"/>
</dbReference>
<dbReference type="SUPFAM" id="SSF52540">
    <property type="entry name" value="P-loop containing nucleoside triphosphate hydrolases"/>
    <property type="match status" value="1"/>
</dbReference>
<dbReference type="InterPro" id="IPR019821">
    <property type="entry name" value="Kinesin_motor_CS"/>
</dbReference>
<feature type="coiled-coil region" evidence="8">
    <location>
        <begin position="1236"/>
        <end position="1330"/>
    </location>
</feature>
<dbReference type="PRINTS" id="PR00380">
    <property type="entry name" value="KINESINHEAVY"/>
</dbReference>
<evidence type="ECO:0000259" key="10">
    <source>
        <dbReference type="PROSITE" id="PS50067"/>
    </source>
</evidence>
<dbReference type="GO" id="GO:0042327">
    <property type="term" value="P:positive regulation of phosphorylation"/>
    <property type="evidence" value="ECO:0007669"/>
    <property type="project" value="UniProtKB-ARBA"/>
</dbReference>
<dbReference type="CDD" id="cd01374">
    <property type="entry name" value="KISc_CENP_E"/>
    <property type="match status" value="1"/>
</dbReference>
<keyword evidence="2" id="KW-0493">Microtubule</keyword>
<dbReference type="PANTHER" id="PTHR47968">
    <property type="entry name" value="CENTROMERE PROTEIN E"/>
    <property type="match status" value="1"/>
</dbReference>
<dbReference type="GO" id="GO:0005524">
    <property type="term" value="F:ATP binding"/>
    <property type="evidence" value="ECO:0007669"/>
    <property type="project" value="UniProtKB-UniRule"/>
</dbReference>
<dbReference type="GO" id="GO:0000278">
    <property type="term" value="P:mitotic cell cycle"/>
    <property type="evidence" value="ECO:0007669"/>
    <property type="project" value="UniProtKB-ARBA"/>
</dbReference>
<dbReference type="GO" id="GO:0033044">
    <property type="term" value="P:regulation of chromosome organization"/>
    <property type="evidence" value="ECO:0007669"/>
    <property type="project" value="UniProtKB-ARBA"/>
</dbReference>
<name>A0A833R6G7_9POAL</name>
<keyword evidence="6 7" id="KW-0505">Motor protein</keyword>
<dbReference type="GO" id="GO:0005874">
    <property type="term" value="C:microtubule"/>
    <property type="evidence" value="ECO:0007669"/>
    <property type="project" value="UniProtKB-KW"/>
</dbReference>
<dbReference type="InterPro" id="IPR027640">
    <property type="entry name" value="Kinesin-like_fam"/>
</dbReference>
<dbReference type="Pfam" id="PF00225">
    <property type="entry name" value="Kinesin"/>
    <property type="match status" value="1"/>
</dbReference>
<dbReference type="GO" id="GO:0003777">
    <property type="term" value="F:microtubule motor activity"/>
    <property type="evidence" value="ECO:0007669"/>
    <property type="project" value="InterPro"/>
</dbReference>
<organism evidence="11 12">
    <name type="scientific">Carex littledalei</name>
    <dbReference type="NCBI Taxonomy" id="544730"/>
    <lineage>
        <taxon>Eukaryota</taxon>
        <taxon>Viridiplantae</taxon>
        <taxon>Streptophyta</taxon>
        <taxon>Embryophyta</taxon>
        <taxon>Tracheophyta</taxon>
        <taxon>Spermatophyta</taxon>
        <taxon>Magnoliopsida</taxon>
        <taxon>Liliopsida</taxon>
        <taxon>Poales</taxon>
        <taxon>Cyperaceae</taxon>
        <taxon>Cyperoideae</taxon>
        <taxon>Cariceae</taxon>
        <taxon>Carex</taxon>
        <taxon>Carex subgen. Euthyceras</taxon>
    </lineage>
</organism>
<dbReference type="InterPro" id="IPR027417">
    <property type="entry name" value="P-loop_NTPase"/>
</dbReference>
<evidence type="ECO:0000256" key="6">
    <source>
        <dbReference type="ARBA" id="ARBA00023175"/>
    </source>
</evidence>
<dbReference type="PANTHER" id="PTHR47968:SF75">
    <property type="entry name" value="CENTROMERE-ASSOCIATED PROTEIN E"/>
    <property type="match status" value="1"/>
</dbReference>
<dbReference type="GO" id="GO:0140694">
    <property type="term" value="P:membraneless organelle assembly"/>
    <property type="evidence" value="ECO:0007669"/>
    <property type="project" value="UniProtKB-ARBA"/>
</dbReference>
<evidence type="ECO:0000256" key="5">
    <source>
        <dbReference type="ARBA" id="ARBA00023054"/>
    </source>
</evidence>
<sequence>MERIYVAVRARPLPPEELKSVPWQINANSISLSNQSHKFEFDRIFSENCKTKDVYEARTKDIVASAVSGFNGTVFAYGQTSSGKTHTMKGSDAEPGIIPLAIQDLFHTIQETGDREFLLRMSYMEIYNEEINDLLAPEHRKLQIHENIERGIYVAGLKEEIVNCPEQVLDLMKFGESHRHIGETNMNLYSSRSHTIFRMIIESREKLEDIELNDSCDAVRVSVLNLVDLAGSERVAKTGAEGKRLKEGSHINKSLLTLGSVIQKLSEGAQNQGGHVPYRDSKLTRILQPALGGNANTAIICNITLAHIHADETKSSLQFASKAKRVTNCAQVNEIVTDAALLKRQKKMIEELQAKLNVSHNEEWEEQILTLRNTLLQSELEKERISLELEEEKKAKAQREERLLEQARKIENLSSLVFLSDRDEKTAPSLKSQKKRRVTWCPARSATQDEAEDTSKSHRASSGAALVPFEILMEEDESFLDELENRNIGEIPFPEALSLLNVTSRRKINSKENNEEIEYCSSGEKSNEQVGSPGRSTVQSLTLRESEAILIIKQLEDQIKLLELEKASTQNDLDNVLKLATQQNNSFTKKYEEMQQDVVKAREEARIAQEKVSMAKSFEENSLENVGPVHAEVLEGVEGLELLVGQSKHSTDGLVSFVEELFQNFSTLSNMLQEVKSSADGEILEFKTVLSESEMLTIQLSGKAKELNIEKSILEGQLIDCQSEIENLKCDINICEKTMAEVKEQHEFEKEELCTQLVMMQNEIAVLSSSSLIREIESLSESEMLTIQLSGKAKDLNIEKNLLEGQLIDCQSENEKLKCDINNREKTMASLLEGQLNDCQSEIENLKCDINIREKTMASLLKGQLIDCQSEIEKLKCDINSCEKTMDEMKEQHELEKEELCTQLVMMENEIAILSSSSLIREIESLRKELDRTKTKFKDAEAKLKTSIHEKIKLEGEKAQAAKEIKELTNKRAHLERDIRKQESKHESKLTAQKLKEAESSIQSLESCCESSQKEKEELEMQLTDALLEAEAQKSMCLSKEKTIIQATEQAKISDKEILRLSKDLSEAELKLEACREEYKLLKKSSDEKLSLKINEAEVLRRNSDHTVSQLKKEKDNLMAKITALEAKIYDDLEPQLVTVTKERDSLMGTMEKLCLKLNEAEKLRRNSDHMISQLKTEKDNLMANITALESKIRDDFQCQLVAITKEKDALRCTNEKMRVEINEGEILRQSSDRMVLNAKMERDELAARISSMEAKMQDMEQDELRYKTELTECQIRYRSTQEKLDEYKRKCVALDKKHKLMHQKFTEASDELKNKLRTYGLEILKLKKELANSKSSSSSSSGCASASAQ</sequence>
<proteinExistence type="inferred from homology"/>
<dbReference type="GO" id="GO:0007018">
    <property type="term" value="P:microtubule-based movement"/>
    <property type="evidence" value="ECO:0007669"/>
    <property type="project" value="InterPro"/>
</dbReference>
<evidence type="ECO:0000256" key="4">
    <source>
        <dbReference type="ARBA" id="ARBA00022840"/>
    </source>
</evidence>
<dbReference type="EMBL" id="SWLB01000004">
    <property type="protein sequence ID" value="KAF3339115.1"/>
    <property type="molecule type" value="Genomic_DNA"/>
</dbReference>
<keyword evidence="12" id="KW-1185">Reference proteome</keyword>
<comment type="similarity">
    <text evidence="1">Belongs to the TRAFAC class myosin-kinesin ATPase superfamily. Kinesin family. KIN-7 subfamily.</text>
</comment>
<reference evidence="11" key="1">
    <citation type="submission" date="2020-01" db="EMBL/GenBank/DDBJ databases">
        <title>Genome sequence of Kobresia littledalei, the first chromosome-level genome in the family Cyperaceae.</title>
        <authorList>
            <person name="Qu G."/>
        </authorList>
    </citation>
    <scope>NUCLEOTIDE SEQUENCE</scope>
    <source>
        <strain evidence="11">C.B.Clarke</strain>
        <tissue evidence="11">Leaf</tissue>
    </source>
</reference>